<dbReference type="Proteomes" id="UP000384372">
    <property type="component" value="Unassembled WGS sequence"/>
</dbReference>
<dbReference type="OrthoDB" id="1082869at2"/>
<feature type="signal peptide" evidence="1">
    <location>
        <begin position="1"/>
        <end position="22"/>
    </location>
</feature>
<evidence type="ECO:0008006" key="4">
    <source>
        <dbReference type="Google" id="ProtNLM"/>
    </source>
</evidence>
<reference evidence="2 3" key="1">
    <citation type="submission" date="2019-09" db="EMBL/GenBank/DDBJ databases">
        <title>Distinct polysaccharide growth profiles of human intestinal Prevotella copri isolates.</title>
        <authorList>
            <person name="Fehlner-Peach H."/>
            <person name="Magnabosco C."/>
            <person name="Raghavan V."/>
            <person name="Scher J.U."/>
            <person name="Tett A."/>
            <person name="Cox L.M."/>
            <person name="Gottsegen C."/>
            <person name="Watters A."/>
            <person name="Wiltshire- Gordon J.D."/>
            <person name="Segata N."/>
            <person name="Bonneau R."/>
            <person name="Littman D.R."/>
        </authorList>
    </citation>
    <scope>NUCLEOTIDE SEQUENCE [LARGE SCALE GENOMIC DNA]</scope>
    <source>
        <strain evidence="3">iAQ1173</strain>
    </source>
</reference>
<sequence length="226" mass="25647">MKKFTILSFVAALMAAFSFTSCNTGGDSYSAPTLDQQQSMINMLGYSQVGGMVYYNENKLNTKDVLDTIPDIVARITSETNKDKDGNIKNLYASVSFKFPVSILSKFIDDDKLAAKIAEMDKVDIKVNLIPYLYSTQTFIANSYDLELGNIVTSEKEYKKVTVKFYNNYCVGGYQTNNSTKKQYFCFYMQPAYIYVDGTQTNLLKANRFNNTDFPPIFQFTTDKQN</sequence>
<dbReference type="PROSITE" id="PS51257">
    <property type="entry name" value="PROKAR_LIPOPROTEIN"/>
    <property type="match status" value="1"/>
</dbReference>
<gene>
    <name evidence="2" type="ORF">F7D20_05260</name>
</gene>
<dbReference type="RefSeq" id="WP_158463139.1">
    <property type="nucleotide sequence ID" value="NZ_VZAD01000042.1"/>
</dbReference>
<evidence type="ECO:0000313" key="2">
    <source>
        <dbReference type="EMBL" id="MQP11384.1"/>
    </source>
</evidence>
<protein>
    <recommendedName>
        <fullName evidence="4">DUF4840 domain-containing protein</fullName>
    </recommendedName>
</protein>
<keyword evidence="1" id="KW-0732">Signal</keyword>
<comment type="caution">
    <text evidence="2">The sequence shown here is derived from an EMBL/GenBank/DDBJ whole genome shotgun (WGS) entry which is preliminary data.</text>
</comment>
<accession>A0A6A7WA66</accession>
<dbReference type="AlphaFoldDB" id="A0A6A7WA66"/>
<proteinExistence type="predicted"/>
<name>A0A6A7WA66_9BACT</name>
<evidence type="ECO:0000256" key="1">
    <source>
        <dbReference type="SAM" id="SignalP"/>
    </source>
</evidence>
<evidence type="ECO:0000313" key="3">
    <source>
        <dbReference type="Proteomes" id="UP000384372"/>
    </source>
</evidence>
<organism evidence="2 3">
    <name type="scientific">Segatella copri</name>
    <dbReference type="NCBI Taxonomy" id="165179"/>
    <lineage>
        <taxon>Bacteria</taxon>
        <taxon>Pseudomonadati</taxon>
        <taxon>Bacteroidota</taxon>
        <taxon>Bacteroidia</taxon>
        <taxon>Bacteroidales</taxon>
        <taxon>Prevotellaceae</taxon>
        <taxon>Segatella</taxon>
    </lineage>
</organism>
<feature type="chain" id="PRO_5025437604" description="DUF4840 domain-containing protein" evidence="1">
    <location>
        <begin position="23"/>
        <end position="226"/>
    </location>
</feature>
<keyword evidence="3" id="KW-1185">Reference proteome</keyword>
<dbReference type="EMBL" id="VZAD01000042">
    <property type="protein sequence ID" value="MQP11384.1"/>
    <property type="molecule type" value="Genomic_DNA"/>
</dbReference>